<dbReference type="PANTHER" id="PTHR37540:SF5">
    <property type="entry name" value="TRANSCRIPTION FACTOR DOMAIN-CONTAINING PROTEIN"/>
    <property type="match status" value="1"/>
</dbReference>
<dbReference type="Proteomes" id="UP000824998">
    <property type="component" value="Unassembled WGS sequence"/>
</dbReference>
<feature type="signal peptide" evidence="1">
    <location>
        <begin position="1"/>
        <end position="30"/>
    </location>
</feature>
<name>A0A9P8C1K0_9HELO</name>
<dbReference type="OrthoDB" id="4158087at2759"/>
<evidence type="ECO:0000313" key="2">
    <source>
        <dbReference type="EMBL" id="KAG9230533.1"/>
    </source>
</evidence>
<dbReference type="PANTHER" id="PTHR37540">
    <property type="entry name" value="TRANSCRIPTION FACTOR (ACR-2), PUTATIVE-RELATED-RELATED"/>
    <property type="match status" value="1"/>
</dbReference>
<keyword evidence="1" id="KW-0732">Signal</keyword>
<keyword evidence="3" id="KW-1185">Reference proteome</keyword>
<reference evidence="2" key="1">
    <citation type="journal article" date="2021" name="IMA Fungus">
        <title>Genomic characterization of three marine fungi, including Emericellopsis atlantica sp. nov. with signatures of a generalist lifestyle and marine biomass degradation.</title>
        <authorList>
            <person name="Hagestad O.C."/>
            <person name="Hou L."/>
            <person name="Andersen J.H."/>
            <person name="Hansen E.H."/>
            <person name="Altermark B."/>
            <person name="Li C."/>
            <person name="Kuhnert E."/>
            <person name="Cox R.J."/>
            <person name="Crous P.W."/>
            <person name="Spatafora J.W."/>
            <person name="Lail K."/>
            <person name="Amirebrahimi M."/>
            <person name="Lipzen A."/>
            <person name="Pangilinan J."/>
            <person name="Andreopoulos W."/>
            <person name="Hayes R.D."/>
            <person name="Ng V."/>
            <person name="Grigoriev I.V."/>
            <person name="Jackson S.A."/>
            <person name="Sutton T.D.S."/>
            <person name="Dobson A.D.W."/>
            <person name="Rama T."/>
        </authorList>
    </citation>
    <scope>NUCLEOTIDE SEQUENCE</scope>
    <source>
        <strain evidence="2">TRa018bII</strain>
    </source>
</reference>
<dbReference type="Pfam" id="PF11951">
    <property type="entry name" value="Fungal_trans_2"/>
    <property type="match status" value="1"/>
</dbReference>
<protein>
    <recommendedName>
        <fullName evidence="4">Transcription factor domain-containing protein</fullName>
    </recommendedName>
</protein>
<evidence type="ECO:0000313" key="3">
    <source>
        <dbReference type="Proteomes" id="UP000824998"/>
    </source>
</evidence>
<organism evidence="2 3">
    <name type="scientific">Amylocarpus encephaloides</name>
    <dbReference type="NCBI Taxonomy" id="45428"/>
    <lineage>
        <taxon>Eukaryota</taxon>
        <taxon>Fungi</taxon>
        <taxon>Dikarya</taxon>
        <taxon>Ascomycota</taxon>
        <taxon>Pezizomycotina</taxon>
        <taxon>Leotiomycetes</taxon>
        <taxon>Helotiales</taxon>
        <taxon>Helotiales incertae sedis</taxon>
        <taxon>Amylocarpus</taxon>
    </lineage>
</organism>
<feature type="chain" id="PRO_5040106017" description="Transcription factor domain-containing protein" evidence="1">
    <location>
        <begin position="31"/>
        <end position="335"/>
    </location>
</feature>
<dbReference type="AlphaFoldDB" id="A0A9P8C1K0"/>
<evidence type="ECO:0008006" key="4">
    <source>
        <dbReference type="Google" id="ProtNLM"/>
    </source>
</evidence>
<evidence type="ECO:0000256" key="1">
    <source>
        <dbReference type="SAM" id="SignalP"/>
    </source>
</evidence>
<dbReference type="InterPro" id="IPR021858">
    <property type="entry name" value="Fun_TF"/>
</dbReference>
<gene>
    <name evidence="2" type="ORF">BJ875DRAFT_444926</name>
</gene>
<sequence>MTDAALLHTILCGSALFSHLLTGGTHSVEAYTHMKDSVHLISTQLQDPENEISDATLVSVAHLANFECISGNYDNWKLHIKGLHKMVMIRGDIETLDEDLRNKIIIADISGCVATLSRPHFTLTSSKKALTPNFPDLSEGFYNLAETCSFEMNLVTILEEIQHLSFLLIQTPLDIPAITTAITTLQHRLLIYHHTGYTRIPLVQELYCIAALLYLITISTSNQIFGPVGIFPHGNSTNIVLIQRLKALLDSRGLELEGRNTFVLWVLFQAGIAVGQYHDRTCFVGGLMEVTRGMGIGSWKEVERELKRYIWPEVVCGIEGMKLWDEVVNLREVDR</sequence>
<accession>A0A9P8C1K0</accession>
<comment type="caution">
    <text evidence="2">The sequence shown here is derived from an EMBL/GenBank/DDBJ whole genome shotgun (WGS) entry which is preliminary data.</text>
</comment>
<proteinExistence type="predicted"/>
<dbReference type="EMBL" id="MU251664">
    <property type="protein sequence ID" value="KAG9230533.1"/>
    <property type="molecule type" value="Genomic_DNA"/>
</dbReference>